<dbReference type="InterPro" id="IPR027417">
    <property type="entry name" value="P-loop_NTPase"/>
</dbReference>
<protein>
    <submittedName>
        <fullName evidence="7">Cell division protein FtsK</fullName>
    </submittedName>
</protein>
<name>A0A8H9JTQ2_LISMN</name>
<dbReference type="GO" id="GO:0051301">
    <property type="term" value="P:cell division"/>
    <property type="evidence" value="ECO:0007669"/>
    <property type="project" value="UniProtKB-KW"/>
</dbReference>
<feature type="region of interest" description="Disordered" evidence="4">
    <location>
        <begin position="465"/>
        <end position="484"/>
    </location>
</feature>
<dbReference type="GO" id="GO:0005524">
    <property type="term" value="F:ATP binding"/>
    <property type="evidence" value="ECO:0007669"/>
    <property type="project" value="UniProtKB-UniRule"/>
</dbReference>
<feature type="binding site" evidence="3">
    <location>
        <begin position="226"/>
        <end position="233"/>
    </location>
    <ligand>
        <name>ATP</name>
        <dbReference type="ChEBI" id="CHEBI:30616"/>
    </ligand>
</feature>
<reference evidence="7" key="2">
    <citation type="submission" date="2020-10" db="EMBL/GenBank/DDBJ databases">
        <authorList>
            <consortium name="NCBI Pathogen Detection Project"/>
        </authorList>
    </citation>
    <scope>NUCLEOTIDE SEQUENCE</scope>
    <source>
        <strain evidence="7">SFBRL218_S4</strain>
    </source>
</reference>
<dbReference type="InterPro" id="IPR002543">
    <property type="entry name" value="FtsK_dom"/>
</dbReference>
<keyword evidence="2 3" id="KW-0067">ATP-binding</keyword>
<organism evidence="7">
    <name type="scientific">Listeria monocytogenes</name>
    <dbReference type="NCBI Taxonomy" id="1639"/>
    <lineage>
        <taxon>Bacteria</taxon>
        <taxon>Bacillati</taxon>
        <taxon>Bacillota</taxon>
        <taxon>Bacilli</taxon>
        <taxon>Bacillales</taxon>
        <taxon>Listeriaceae</taxon>
        <taxon>Listeria</taxon>
    </lineage>
</organism>
<dbReference type="GO" id="GO:0003677">
    <property type="term" value="F:DNA binding"/>
    <property type="evidence" value="ECO:0007669"/>
    <property type="project" value="InterPro"/>
</dbReference>
<evidence type="ECO:0000313" key="7">
    <source>
        <dbReference type="EMBL" id="HAO5923446.1"/>
    </source>
</evidence>
<reference evidence="7" key="1">
    <citation type="journal article" date="2018" name="Genome Biol.">
        <title>SKESA: strategic k-mer extension for scrupulous assemblies.</title>
        <authorList>
            <person name="Souvorov A."/>
            <person name="Agarwala R."/>
            <person name="Lipman D.J."/>
        </authorList>
    </citation>
    <scope>NUCLEOTIDE SEQUENCE</scope>
    <source>
        <strain evidence="7">SFBRL218_S4</strain>
    </source>
</reference>
<evidence type="ECO:0000256" key="1">
    <source>
        <dbReference type="ARBA" id="ARBA00022741"/>
    </source>
</evidence>
<dbReference type="InterPro" id="IPR050206">
    <property type="entry name" value="FtsK/SpoIIIE/SftA"/>
</dbReference>
<keyword evidence="7" id="KW-0131">Cell cycle</keyword>
<comment type="caution">
    <text evidence="7">The sequence shown here is derived from an EMBL/GenBank/DDBJ whole genome shotgun (WGS) entry which is preliminary data.</text>
</comment>
<dbReference type="PANTHER" id="PTHR22683:SF47">
    <property type="entry name" value="FTSK DOMAIN-CONTAINING PROTEIN YDCQ"/>
    <property type="match status" value="1"/>
</dbReference>
<evidence type="ECO:0000259" key="6">
    <source>
        <dbReference type="PROSITE" id="PS50901"/>
    </source>
</evidence>
<keyword evidence="5" id="KW-0812">Transmembrane</keyword>
<dbReference type="Gene3D" id="3.40.50.300">
    <property type="entry name" value="P-loop containing nucleotide triphosphate hydrolases"/>
    <property type="match status" value="1"/>
</dbReference>
<evidence type="ECO:0000256" key="4">
    <source>
        <dbReference type="SAM" id="MobiDB-lite"/>
    </source>
</evidence>
<keyword evidence="1 3" id="KW-0547">Nucleotide-binding</keyword>
<gene>
    <name evidence="7" type="ORF">IP987_002663</name>
</gene>
<keyword evidence="7" id="KW-0132">Cell division</keyword>
<feature type="transmembrane region" description="Helical" evidence="5">
    <location>
        <begin position="61"/>
        <end position="82"/>
    </location>
</feature>
<dbReference type="SUPFAM" id="SSF52540">
    <property type="entry name" value="P-loop containing nucleoside triphosphate hydrolases"/>
    <property type="match status" value="1"/>
</dbReference>
<evidence type="ECO:0000256" key="2">
    <source>
        <dbReference type="ARBA" id="ARBA00022840"/>
    </source>
</evidence>
<dbReference type="EMBL" id="DABXZF010000041">
    <property type="protein sequence ID" value="HAO5923446.1"/>
    <property type="molecule type" value="Genomic_DNA"/>
</dbReference>
<sequence>MGTWFSYKGIRIRPYHRSIYWRYIWLSWFPFIIFSGVYGYWKVVPIIRHMQQLNTINYSKLLLPSTVLITLLFVPLILLLFLRRSSFSKGGFFFRVYQRQMLARMLESNGLYEKKTRKTESRTIETIHFPKVYYKNTKEYLFLTVPTDGMKWHDRFIKVAKTFEEMYLADFIDEQRVMGATTYTFMTDVKSKRIMIQDCLASNGKIKLMEGVYWDYAEVPHMLITGGTGGGKTYLLLTLIQALVKVGTVDICDPKEADLKDLQDLPLFRGHVFYGTNRITRCLKDAVKEMNCRYVYMKLLPTYKTGENFAYYNIPPYFIIIDEWAAFFGLLSYKEQEEILRYVKELVLKARQAGVFLILATQRPDADNFGGGVRDNILCRISVGKLQEQGYRMTFSDEHKGKAFINKPIKGRGYVDDGSAVPREFYTPLVPKGYDFLTELAKIPSMKMLDAKEVAPTLKEIDEAQKDFGVREDSSKVAKSSHDS</sequence>
<proteinExistence type="predicted"/>
<keyword evidence="5" id="KW-0472">Membrane</keyword>
<dbReference type="Pfam" id="PF01580">
    <property type="entry name" value="FtsK_SpoIIIE"/>
    <property type="match status" value="1"/>
</dbReference>
<evidence type="ECO:0000256" key="3">
    <source>
        <dbReference type="PROSITE-ProRule" id="PRU00289"/>
    </source>
</evidence>
<dbReference type="Proteomes" id="UP000853596">
    <property type="component" value="Unassembled WGS sequence"/>
</dbReference>
<dbReference type="PROSITE" id="PS50901">
    <property type="entry name" value="FTSK"/>
    <property type="match status" value="1"/>
</dbReference>
<dbReference type="PANTHER" id="PTHR22683">
    <property type="entry name" value="SPORULATION PROTEIN RELATED"/>
    <property type="match status" value="1"/>
</dbReference>
<keyword evidence="5" id="KW-1133">Transmembrane helix</keyword>
<evidence type="ECO:0000256" key="5">
    <source>
        <dbReference type="SAM" id="Phobius"/>
    </source>
</evidence>
<dbReference type="AlphaFoldDB" id="A0A8H9JTQ2"/>
<accession>A0A8H9JTQ2</accession>
<feature type="domain" description="FtsK" evidence="6">
    <location>
        <begin position="209"/>
        <end position="392"/>
    </location>
</feature>
<feature type="transmembrane region" description="Helical" evidence="5">
    <location>
        <begin position="20"/>
        <end position="41"/>
    </location>
</feature>